<protein>
    <submittedName>
        <fullName evidence="1">Uncharacterized protein</fullName>
    </submittedName>
</protein>
<keyword evidence="2" id="KW-1185">Reference proteome</keyword>
<comment type="caution">
    <text evidence="1">The sequence shown here is derived from an EMBL/GenBank/DDBJ whole genome shotgun (WGS) entry which is preliminary data.</text>
</comment>
<organism evidence="1 2">
    <name type="scientific">Akanthomyces lecanii RCEF 1005</name>
    <dbReference type="NCBI Taxonomy" id="1081108"/>
    <lineage>
        <taxon>Eukaryota</taxon>
        <taxon>Fungi</taxon>
        <taxon>Dikarya</taxon>
        <taxon>Ascomycota</taxon>
        <taxon>Pezizomycotina</taxon>
        <taxon>Sordariomycetes</taxon>
        <taxon>Hypocreomycetidae</taxon>
        <taxon>Hypocreales</taxon>
        <taxon>Cordycipitaceae</taxon>
        <taxon>Akanthomyces</taxon>
        <taxon>Cordyceps confragosa</taxon>
    </lineage>
</organism>
<sequence length="296" mass="32521">MSYMVLDCLLKQFPRDERCRRRTRPRTHILQMLSPRPCDTALVALRRPLFALLLSCAIPSTTCPPAFPLPPQARGCFLYTVPRSFGYHGWRAGVVSVLQHAVTLCAAANSACRTCQLCIWTVHTIVPTKIYVLALWQATVGLLHLVGWVAPRLSLRSRTPRQQSGQWAKWKKILGSDLMPWAFAEKLRAESRDGPAPFFPLMTMALLYGTTVLSSLAVVSAVDAVRVVAWYGLSAIPGKGVVYFECAGIQAVTSAGLSTAQRQPQPQPPEQQMNGNAGPWAVGCCAAEKYICDPNI</sequence>
<name>A0A168GH99_CORDF</name>
<accession>A0A168GH99</accession>
<reference evidence="1 2" key="1">
    <citation type="journal article" date="2016" name="Genome Biol. Evol.">
        <title>Divergent and convergent evolution of fungal pathogenicity.</title>
        <authorList>
            <person name="Shang Y."/>
            <person name="Xiao G."/>
            <person name="Zheng P."/>
            <person name="Cen K."/>
            <person name="Zhan S."/>
            <person name="Wang C."/>
        </authorList>
    </citation>
    <scope>NUCLEOTIDE SEQUENCE [LARGE SCALE GENOMIC DNA]</scope>
    <source>
        <strain evidence="1 2">RCEF 1005</strain>
    </source>
</reference>
<dbReference type="Proteomes" id="UP000076881">
    <property type="component" value="Unassembled WGS sequence"/>
</dbReference>
<evidence type="ECO:0000313" key="1">
    <source>
        <dbReference type="EMBL" id="OAA76489.1"/>
    </source>
</evidence>
<dbReference type="OrthoDB" id="3009728at2759"/>
<dbReference type="AlphaFoldDB" id="A0A168GH99"/>
<dbReference type="EMBL" id="AZHF01000004">
    <property type="protein sequence ID" value="OAA76489.1"/>
    <property type="molecule type" value="Genomic_DNA"/>
</dbReference>
<gene>
    <name evidence="1" type="ORF">LEL_06173</name>
</gene>
<proteinExistence type="predicted"/>
<evidence type="ECO:0000313" key="2">
    <source>
        <dbReference type="Proteomes" id="UP000076881"/>
    </source>
</evidence>